<keyword evidence="16" id="KW-1185">Reference proteome</keyword>
<dbReference type="Pfam" id="PF23291">
    <property type="entry name" value="KOW4_SPT5"/>
    <property type="match status" value="1"/>
</dbReference>
<feature type="domain" description="NusG-like N-terminal" evidence="13">
    <location>
        <begin position="116"/>
        <end position="205"/>
    </location>
</feature>
<keyword evidence="4" id="KW-0678">Repressor</keyword>
<evidence type="ECO:0000256" key="7">
    <source>
        <dbReference type="ARBA" id="ARBA00023015"/>
    </source>
</evidence>
<dbReference type="FunFam" id="3.30.70.940:FF:000005">
    <property type="entry name" value="Transcription elongation factor SPT5"/>
    <property type="match status" value="1"/>
</dbReference>
<feature type="region of interest" description="Disordered" evidence="12">
    <location>
        <begin position="1"/>
        <end position="77"/>
    </location>
</feature>
<comment type="subcellular location">
    <subcellularLocation>
        <location evidence="1 11">Nucleus</location>
    </subcellularLocation>
</comment>
<dbReference type="CDD" id="cd09888">
    <property type="entry name" value="NGN_Euk"/>
    <property type="match status" value="1"/>
</dbReference>
<dbReference type="Pfam" id="PF23037">
    <property type="entry name" value="KOWx_SPT5"/>
    <property type="match status" value="1"/>
</dbReference>
<dbReference type="InterPro" id="IPR057934">
    <property type="entry name" value="KOW_Spt5_7"/>
</dbReference>
<dbReference type="FunFam" id="2.30.30.30:FF:000016">
    <property type="entry name" value="Transcription elongation factor SPT5"/>
    <property type="match status" value="1"/>
</dbReference>
<evidence type="ECO:0000256" key="4">
    <source>
        <dbReference type="ARBA" id="ARBA00022491"/>
    </source>
</evidence>
<dbReference type="FunFam" id="2.30.30.30:FF:000013">
    <property type="entry name" value="Transcription elongation factor SPT5"/>
    <property type="match status" value="1"/>
</dbReference>
<dbReference type="Proteomes" id="UP000887561">
    <property type="component" value="Unplaced"/>
</dbReference>
<feature type="domain" description="KOW" evidence="14">
    <location>
        <begin position="334"/>
        <end position="361"/>
    </location>
</feature>
<dbReference type="CDD" id="cd06084">
    <property type="entry name" value="KOW_Spt5_4"/>
    <property type="match status" value="1"/>
</dbReference>
<keyword evidence="9 11" id="KW-0804">Transcription</keyword>
<dbReference type="InterPro" id="IPR039385">
    <property type="entry name" value="NGN_Euk"/>
</dbReference>
<dbReference type="Gene3D" id="2.30.30.30">
    <property type="match status" value="3"/>
</dbReference>
<dbReference type="Gene3D" id="3.30.70.940">
    <property type="entry name" value="NusG, N-terminal domain"/>
    <property type="match status" value="1"/>
</dbReference>
<evidence type="ECO:0000259" key="13">
    <source>
        <dbReference type="SMART" id="SM00738"/>
    </source>
</evidence>
<dbReference type="GO" id="GO:0006368">
    <property type="term" value="P:transcription elongation by RNA polymerase II"/>
    <property type="evidence" value="ECO:0007669"/>
    <property type="project" value="TreeGrafter"/>
</dbReference>
<dbReference type="InterPro" id="IPR041977">
    <property type="entry name" value="KOW_Spt5_4"/>
</dbReference>
<feature type="domain" description="KOW" evidence="14">
    <location>
        <begin position="616"/>
        <end position="643"/>
    </location>
</feature>
<feature type="domain" description="Spt5 C-terminal" evidence="15">
    <location>
        <begin position="679"/>
        <end position="823"/>
    </location>
</feature>
<dbReference type="CDD" id="cd06081">
    <property type="entry name" value="KOW_Spt5_1"/>
    <property type="match status" value="1"/>
</dbReference>
<feature type="domain" description="KOW" evidence="14">
    <location>
        <begin position="508"/>
        <end position="542"/>
    </location>
</feature>
<name>A0A915N9V1_MELJA</name>
<dbReference type="SMART" id="SM01104">
    <property type="entry name" value="CTD"/>
    <property type="match status" value="1"/>
</dbReference>
<dbReference type="SUPFAM" id="SSF50104">
    <property type="entry name" value="Translation proteins SH3-like domain"/>
    <property type="match status" value="2"/>
</dbReference>
<feature type="compositionally biased region" description="Polar residues" evidence="12">
    <location>
        <begin position="737"/>
        <end position="755"/>
    </location>
</feature>
<feature type="compositionally biased region" description="Gly residues" evidence="12">
    <location>
        <begin position="768"/>
        <end position="777"/>
    </location>
</feature>
<dbReference type="Pfam" id="PF23287">
    <property type="entry name" value="KOW7_SPT5"/>
    <property type="match status" value="1"/>
</dbReference>
<proteinExistence type="inferred from homology"/>
<dbReference type="PANTHER" id="PTHR11125">
    <property type="entry name" value="SUPPRESSOR OF TY 5"/>
    <property type="match status" value="1"/>
</dbReference>
<feature type="domain" description="KOW" evidence="14">
    <location>
        <begin position="386"/>
        <end position="413"/>
    </location>
</feature>
<protein>
    <recommendedName>
        <fullName evidence="3 11">Transcription elongation factor SPT5</fullName>
    </recommendedName>
</protein>
<evidence type="ECO:0000313" key="16">
    <source>
        <dbReference type="Proteomes" id="UP000887561"/>
    </source>
</evidence>
<dbReference type="InterPro" id="IPR008991">
    <property type="entry name" value="Translation_prot_SH3-like_sf"/>
</dbReference>
<keyword evidence="7" id="KW-0805">Transcription regulation</keyword>
<evidence type="ECO:0000256" key="3">
    <source>
        <dbReference type="ARBA" id="ARBA00020181"/>
    </source>
</evidence>
<evidence type="ECO:0000259" key="15">
    <source>
        <dbReference type="SMART" id="SM01104"/>
    </source>
</evidence>
<feature type="domain" description="KOW" evidence="14">
    <location>
        <begin position="900"/>
        <end position="927"/>
    </location>
</feature>
<feature type="compositionally biased region" description="Polar residues" evidence="12">
    <location>
        <begin position="802"/>
        <end position="819"/>
    </location>
</feature>
<dbReference type="InterPro" id="IPR006645">
    <property type="entry name" value="NGN-like_dom"/>
</dbReference>
<dbReference type="InterPro" id="IPR005824">
    <property type="entry name" value="KOW"/>
</dbReference>
<dbReference type="InterPro" id="IPR057936">
    <property type="entry name" value="KOWx_Spt5"/>
</dbReference>
<evidence type="ECO:0000256" key="10">
    <source>
        <dbReference type="ARBA" id="ARBA00023242"/>
    </source>
</evidence>
<organism evidence="16 17">
    <name type="scientific">Meloidogyne javanica</name>
    <name type="common">Root-knot nematode worm</name>
    <dbReference type="NCBI Taxonomy" id="6303"/>
    <lineage>
        <taxon>Eukaryota</taxon>
        <taxon>Metazoa</taxon>
        <taxon>Ecdysozoa</taxon>
        <taxon>Nematoda</taxon>
        <taxon>Chromadorea</taxon>
        <taxon>Rhabditida</taxon>
        <taxon>Tylenchina</taxon>
        <taxon>Tylenchomorpha</taxon>
        <taxon>Tylenchoidea</taxon>
        <taxon>Meloidogynidae</taxon>
        <taxon>Meloidogyninae</taxon>
        <taxon>Meloidogyne</taxon>
        <taxon>Meloidogyne incognita group</taxon>
    </lineage>
</organism>
<dbReference type="AlphaFoldDB" id="A0A915N9V1"/>
<sequence length="1049" mass="116168">MSSDENESVHSDADLNEEPVNSDDNLSGGEEDTTQDTIDDQEEDNNFEKERSLKRKFSNSSTKKEKTAQTKDMTEEEMERYFQERHAAQVATHQGELDEDAYDDITQNGLLPSTKDPNLWIVRCRLGEEKNTCLQLMRKFLAFQNTEEPLQIKSVVVKEGLKGMIYIEAFKKAHVAKAIEGISALNQFQITMVPIKEMADTLRVVKDTPTLKPGSYVRLTRGIYKDDLAQVDLVDVAQNREENRPLRNKRRPLPAPFDLDRIKAIGGEVTNDGDFYIFESSHYRRGFLYKAFPMNSIIVDGVRPSLTELEHFQDSAEDLKKELESTHLRERKHNFSPGDNVEVTDGELANLRGKIQSIDGDKVVILPEHEDLNEPLTLNAYELKKYFKAGDHVRVIGGRYEGDTGLIVRVEDKMVILLSDLTMSEMKILPKDVQLCAEIATGVERMGQYQYQDLVMLDKETVGVIVRLEREHVEVLNMHGKVVRINPQTIDCKRESRFMKALDSQKNTIQVGDMVKVVDGPFAPRKESDEEKQGELKHLYCNWAFVYSRKHSINGGIFVCKAKQLQLIGGAKALDSMPASAMDTADLLKTNSHSGGSVATGSIFTGAGRQTVRRNMQIIGKTVRVRSGPMKGYIGIVKDATDSTVKVELHTMPKTVNFNIDKVMEVGGDVPSGVMDVGGAATPGAAGAFGRTPMYGGAQTPMYGGAATPMHDSCIDFYGSRTPHYGSSTPAYDGSRTPRQSSASWDPTVSNTPAHSSAHFDDDEFGTSGFGTGGFGGAATPAGSSGGGNRFGANTPMGMTPRNDTFNEYASSQTSSPHPSRTPVGASPAGPQEIPDQELKSGSWCGVEMCVNVRRTFSDESFFGLEGAIRTVKNDHCLCYFAGLNDDDHAIGFEFLLPVKPAEGDTARVVYGNHKGTEGTMISVEGDEGVMQSTGGVRLFPLPILFLSSKREGLAYNSMFVFFIDKTIEKIQNLENLNVKEDEEENANLWRPTTRSISKLLKKPENLLICNISLARHLGGQTPNDFGRWKITELNFFDCKFAINEQHCY</sequence>
<dbReference type="Pfam" id="PF23288">
    <property type="entry name" value="KOW6_SPT5"/>
    <property type="match status" value="1"/>
</dbReference>
<dbReference type="InterPro" id="IPR039659">
    <property type="entry name" value="SPT5"/>
</dbReference>
<dbReference type="CDD" id="cd06082">
    <property type="entry name" value="KOW_Spt5_2"/>
    <property type="match status" value="1"/>
</dbReference>
<accession>A0A915N9V1</accession>
<reference evidence="17" key="1">
    <citation type="submission" date="2022-11" db="UniProtKB">
        <authorList>
            <consortium name="WormBaseParasite"/>
        </authorList>
    </citation>
    <scope>IDENTIFICATION</scope>
</reference>
<dbReference type="InterPro" id="IPR041978">
    <property type="entry name" value="KOW_Spt5_5"/>
</dbReference>
<dbReference type="GO" id="GO:0003729">
    <property type="term" value="F:mRNA binding"/>
    <property type="evidence" value="ECO:0007669"/>
    <property type="project" value="TreeGrafter"/>
</dbReference>
<dbReference type="WBParaSite" id="scaffold9917_cov232.g14365">
    <property type="protein sequence ID" value="scaffold9917_cov232.g14365"/>
    <property type="gene ID" value="scaffold9917_cov232.g14365"/>
</dbReference>
<dbReference type="InterPro" id="IPR036735">
    <property type="entry name" value="NGN_dom_sf"/>
</dbReference>
<dbReference type="Pfam" id="PF00467">
    <property type="entry name" value="KOW"/>
    <property type="match status" value="1"/>
</dbReference>
<dbReference type="InterPro" id="IPR024945">
    <property type="entry name" value="Spt5_C_dom"/>
</dbReference>
<dbReference type="InterPro" id="IPR041975">
    <property type="entry name" value="KOW_Spt5_2"/>
</dbReference>
<dbReference type="GO" id="GO:0006357">
    <property type="term" value="P:regulation of transcription by RNA polymerase II"/>
    <property type="evidence" value="ECO:0007669"/>
    <property type="project" value="InterPro"/>
</dbReference>
<dbReference type="Pfam" id="PF23284">
    <property type="entry name" value="KOW2_Spt5"/>
    <property type="match status" value="1"/>
</dbReference>
<dbReference type="InterPro" id="IPR041980">
    <property type="entry name" value="KOW_Spt5_6_metazoa"/>
</dbReference>
<feature type="compositionally biased region" description="Acidic residues" evidence="12">
    <location>
        <begin position="29"/>
        <end position="45"/>
    </location>
</feature>
<dbReference type="GO" id="GO:0032044">
    <property type="term" value="C:DSIF complex"/>
    <property type="evidence" value="ECO:0007669"/>
    <property type="project" value="TreeGrafter"/>
</dbReference>
<evidence type="ECO:0000256" key="1">
    <source>
        <dbReference type="ARBA" id="ARBA00004123"/>
    </source>
</evidence>
<keyword evidence="5" id="KW-0597">Phosphoprotein</keyword>
<evidence type="ECO:0000256" key="8">
    <source>
        <dbReference type="ARBA" id="ARBA00023159"/>
    </source>
</evidence>
<dbReference type="PIRSF" id="PIRSF036945">
    <property type="entry name" value="Spt5"/>
    <property type="match status" value="1"/>
</dbReference>
<dbReference type="GO" id="GO:0032784">
    <property type="term" value="P:regulation of DNA-templated transcription elongation"/>
    <property type="evidence" value="ECO:0007669"/>
    <property type="project" value="InterPro"/>
</dbReference>
<evidence type="ECO:0000256" key="5">
    <source>
        <dbReference type="ARBA" id="ARBA00022553"/>
    </source>
</evidence>
<evidence type="ECO:0000256" key="2">
    <source>
        <dbReference type="ARBA" id="ARBA00006956"/>
    </source>
</evidence>
<evidence type="ECO:0000313" key="17">
    <source>
        <dbReference type="WBParaSite" id="scaffold9917_cov232.g14365"/>
    </source>
</evidence>
<evidence type="ECO:0000256" key="9">
    <source>
        <dbReference type="ARBA" id="ARBA00023163"/>
    </source>
</evidence>
<evidence type="ECO:0000256" key="11">
    <source>
        <dbReference type="PIRNR" id="PIRNR036945"/>
    </source>
</evidence>
<dbReference type="SMART" id="SM00738">
    <property type="entry name" value="NGN"/>
    <property type="match status" value="1"/>
</dbReference>
<comment type="similarity">
    <text evidence="2 11">Belongs to the SPT5 family.</text>
</comment>
<keyword evidence="10 11" id="KW-0539">Nucleus</keyword>
<feature type="region of interest" description="Disordered" evidence="12">
    <location>
        <begin position="728"/>
        <end position="839"/>
    </location>
</feature>
<feature type="domain" description="KOW" evidence="14">
    <location>
        <begin position="210"/>
        <end position="237"/>
    </location>
</feature>
<keyword evidence="8" id="KW-0010">Activator</keyword>
<feature type="compositionally biased region" description="Basic and acidic residues" evidence="12">
    <location>
        <begin position="62"/>
        <end position="77"/>
    </location>
</feature>
<keyword evidence="6" id="KW-0677">Repeat</keyword>
<dbReference type="SMART" id="SM00739">
    <property type="entry name" value="KOW"/>
    <property type="match status" value="6"/>
</dbReference>
<dbReference type="InterPro" id="IPR014722">
    <property type="entry name" value="Rib_uL2_dom2"/>
</dbReference>
<evidence type="ECO:0000256" key="6">
    <source>
        <dbReference type="ARBA" id="ARBA00022737"/>
    </source>
</evidence>
<dbReference type="InterPro" id="IPR017071">
    <property type="entry name" value="TF_Spt5_eukaryote"/>
</dbReference>
<dbReference type="CDD" id="cd06083">
    <property type="entry name" value="KOW_Spt5_3"/>
    <property type="match status" value="1"/>
</dbReference>
<dbReference type="InterPro" id="IPR041973">
    <property type="entry name" value="KOW_Spt5_1"/>
</dbReference>
<dbReference type="InterPro" id="IPR005100">
    <property type="entry name" value="NGN-domain"/>
</dbReference>
<evidence type="ECO:0000256" key="12">
    <source>
        <dbReference type="SAM" id="MobiDB-lite"/>
    </source>
</evidence>
<dbReference type="InterPro" id="IPR041976">
    <property type="entry name" value="KOW_Spt5_3"/>
</dbReference>
<dbReference type="Pfam" id="PF23290">
    <property type="entry name" value="KOW5_SPT5"/>
    <property type="match status" value="1"/>
</dbReference>
<evidence type="ECO:0000259" key="14">
    <source>
        <dbReference type="SMART" id="SM00739"/>
    </source>
</evidence>
<dbReference type="CDD" id="cd06085">
    <property type="entry name" value="KOW_Spt5_5"/>
    <property type="match status" value="1"/>
</dbReference>
<dbReference type="PANTHER" id="PTHR11125:SF7">
    <property type="entry name" value="TRANSCRIPTION ELONGATION FACTOR SPT5"/>
    <property type="match status" value="1"/>
</dbReference>
<dbReference type="Pfam" id="PF03439">
    <property type="entry name" value="Spt5-NGN"/>
    <property type="match status" value="1"/>
</dbReference>